<dbReference type="Proteomes" id="UP000485058">
    <property type="component" value="Unassembled WGS sequence"/>
</dbReference>
<proteinExistence type="predicted"/>
<feature type="region of interest" description="Disordered" evidence="1">
    <location>
        <begin position="1"/>
        <end position="22"/>
    </location>
</feature>
<feature type="region of interest" description="Disordered" evidence="1">
    <location>
        <begin position="148"/>
        <end position="167"/>
    </location>
</feature>
<evidence type="ECO:0000313" key="3">
    <source>
        <dbReference type="Proteomes" id="UP000485058"/>
    </source>
</evidence>
<protein>
    <submittedName>
        <fullName evidence="2">Uncharacterized protein</fullName>
    </submittedName>
</protein>
<feature type="non-terminal residue" evidence="2">
    <location>
        <position position="167"/>
    </location>
</feature>
<comment type="caution">
    <text evidence="2">The sequence shown here is derived from an EMBL/GenBank/DDBJ whole genome shotgun (WGS) entry which is preliminary data.</text>
</comment>
<accession>A0A6A0A715</accession>
<evidence type="ECO:0000313" key="2">
    <source>
        <dbReference type="EMBL" id="GFH28293.1"/>
    </source>
</evidence>
<feature type="non-terminal residue" evidence="2">
    <location>
        <position position="1"/>
    </location>
</feature>
<dbReference type="EMBL" id="BLLF01003819">
    <property type="protein sequence ID" value="GFH28293.1"/>
    <property type="molecule type" value="Genomic_DNA"/>
</dbReference>
<evidence type="ECO:0000256" key="1">
    <source>
        <dbReference type="SAM" id="MobiDB-lite"/>
    </source>
</evidence>
<gene>
    <name evidence="2" type="ORF">HaLaN_26765</name>
</gene>
<organism evidence="2 3">
    <name type="scientific">Haematococcus lacustris</name>
    <name type="common">Green alga</name>
    <name type="synonym">Haematococcus pluvialis</name>
    <dbReference type="NCBI Taxonomy" id="44745"/>
    <lineage>
        <taxon>Eukaryota</taxon>
        <taxon>Viridiplantae</taxon>
        <taxon>Chlorophyta</taxon>
        <taxon>core chlorophytes</taxon>
        <taxon>Chlorophyceae</taxon>
        <taxon>CS clade</taxon>
        <taxon>Chlamydomonadales</taxon>
        <taxon>Haematococcaceae</taxon>
        <taxon>Haematococcus</taxon>
    </lineage>
</organism>
<name>A0A6A0A715_HAELA</name>
<sequence length="167" mass="17786">QRRAGARPFQEPGLAKDGTDGSRCDAADRRVAAAAIPTAAPDLLLVVMNVNAQEGSGVGGLNVGNQARARGFVRPPVAHFTACLAGSKRTRGDWRCRHRGECNTSKRPERLRERCMIQHSACVCHFIASCRLIVFPFLHHGQGVGNGDGDSPTATGPLGFPLPSVSY</sequence>
<dbReference type="AlphaFoldDB" id="A0A6A0A715"/>
<reference evidence="2 3" key="1">
    <citation type="submission" date="2020-02" db="EMBL/GenBank/DDBJ databases">
        <title>Draft genome sequence of Haematococcus lacustris strain NIES-144.</title>
        <authorList>
            <person name="Morimoto D."/>
            <person name="Nakagawa S."/>
            <person name="Yoshida T."/>
            <person name="Sawayama S."/>
        </authorList>
    </citation>
    <scope>NUCLEOTIDE SEQUENCE [LARGE SCALE GENOMIC DNA]</scope>
    <source>
        <strain evidence="2 3">NIES-144</strain>
    </source>
</reference>
<keyword evidence="3" id="KW-1185">Reference proteome</keyword>